<dbReference type="AlphaFoldDB" id="K0SDG9"/>
<protein>
    <submittedName>
        <fullName evidence="2">Uncharacterized protein</fullName>
    </submittedName>
</protein>
<organism evidence="2 3">
    <name type="scientific">Thalassiosira oceanica</name>
    <name type="common">Marine diatom</name>
    <dbReference type="NCBI Taxonomy" id="159749"/>
    <lineage>
        <taxon>Eukaryota</taxon>
        <taxon>Sar</taxon>
        <taxon>Stramenopiles</taxon>
        <taxon>Ochrophyta</taxon>
        <taxon>Bacillariophyta</taxon>
        <taxon>Coscinodiscophyceae</taxon>
        <taxon>Thalassiosirophycidae</taxon>
        <taxon>Thalassiosirales</taxon>
        <taxon>Thalassiosiraceae</taxon>
        <taxon>Thalassiosira</taxon>
    </lineage>
</organism>
<sequence>MTPRTPAIGGFVAQLWHCMQLDPTIVRCAIDAGNDMQSSFALSAVHDDILSRLGNDSFCSKCSKHSGIDNSLLGEMVLLISCCESVHFHFPSHDSPNLCLECKTYIAALWKILESIADNSTSGFSTTLQSIPIGTLKASLANELDLADVDMHMFEVDDGAFQQHVETLASCVRAYFTSMLPADPDAEVTDDKQGLHLGSLPHNGVIVGGAADSRQHALETPRKLTSAEMCRESDGFSESSSDSSSSGSARRAMVKPGAYI</sequence>
<feature type="region of interest" description="Disordered" evidence="1">
    <location>
        <begin position="216"/>
        <end position="260"/>
    </location>
</feature>
<accession>K0SDG9</accession>
<evidence type="ECO:0000313" key="3">
    <source>
        <dbReference type="Proteomes" id="UP000266841"/>
    </source>
</evidence>
<evidence type="ECO:0000313" key="2">
    <source>
        <dbReference type="EMBL" id="EJK56662.1"/>
    </source>
</evidence>
<name>K0SDG9_THAOC</name>
<reference evidence="2 3" key="1">
    <citation type="journal article" date="2012" name="Genome Biol.">
        <title>Genome and low-iron response of an oceanic diatom adapted to chronic iron limitation.</title>
        <authorList>
            <person name="Lommer M."/>
            <person name="Specht M."/>
            <person name="Roy A.S."/>
            <person name="Kraemer L."/>
            <person name="Andreson R."/>
            <person name="Gutowska M.A."/>
            <person name="Wolf J."/>
            <person name="Bergner S.V."/>
            <person name="Schilhabel M.B."/>
            <person name="Klostermeier U.C."/>
            <person name="Beiko R.G."/>
            <person name="Rosenstiel P."/>
            <person name="Hippler M."/>
            <person name="Laroche J."/>
        </authorList>
    </citation>
    <scope>NUCLEOTIDE SEQUENCE [LARGE SCALE GENOMIC DNA]</scope>
    <source>
        <strain evidence="2 3">CCMP1005</strain>
    </source>
</reference>
<dbReference type="Proteomes" id="UP000266841">
    <property type="component" value="Unassembled WGS sequence"/>
</dbReference>
<feature type="compositionally biased region" description="Low complexity" evidence="1">
    <location>
        <begin position="236"/>
        <end position="248"/>
    </location>
</feature>
<evidence type="ECO:0000256" key="1">
    <source>
        <dbReference type="SAM" id="MobiDB-lite"/>
    </source>
</evidence>
<keyword evidence="3" id="KW-1185">Reference proteome</keyword>
<proteinExistence type="predicted"/>
<gene>
    <name evidence="2" type="ORF">THAOC_23408</name>
</gene>
<dbReference type="EMBL" id="AGNL01030886">
    <property type="protein sequence ID" value="EJK56662.1"/>
    <property type="molecule type" value="Genomic_DNA"/>
</dbReference>
<comment type="caution">
    <text evidence="2">The sequence shown here is derived from an EMBL/GenBank/DDBJ whole genome shotgun (WGS) entry which is preliminary data.</text>
</comment>